<feature type="active site" description="Proton acceptor" evidence="13">
    <location>
        <position position="454"/>
    </location>
</feature>
<dbReference type="PRINTS" id="PR00368">
    <property type="entry name" value="FADPNR"/>
</dbReference>
<dbReference type="Proteomes" id="UP000095380">
    <property type="component" value="Unassembled WGS sequence"/>
</dbReference>
<protein>
    <recommendedName>
        <fullName evidence="4 16">Dihydrolipoyl dehydrogenase</fullName>
        <ecNumber evidence="3 16">1.8.1.4</ecNumber>
    </recommendedName>
</protein>
<feature type="domain" description="FAD/NAD(P)-binding" evidence="18">
    <location>
        <begin position="5"/>
        <end position="337"/>
    </location>
</feature>
<comment type="subcellular location">
    <subcellularLocation>
        <location evidence="1">Cytoplasm</location>
    </subcellularLocation>
</comment>
<feature type="binding site" evidence="14">
    <location>
        <position position="51"/>
    </location>
    <ligand>
        <name>FAD</name>
        <dbReference type="ChEBI" id="CHEBI:57692"/>
    </ligand>
</feature>
<evidence type="ECO:0000313" key="20">
    <source>
        <dbReference type="Proteomes" id="UP000095380"/>
    </source>
</evidence>
<organism evidence="19 20">
    <name type="scientific">Dorea longicatena</name>
    <dbReference type="NCBI Taxonomy" id="88431"/>
    <lineage>
        <taxon>Bacteria</taxon>
        <taxon>Bacillati</taxon>
        <taxon>Bacillota</taxon>
        <taxon>Clostridia</taxon>
        <taxon>Lachnospirales</taxon>
        <taxon>Lachnospiraceae</taxon>
        <taxon>Dorea</taxon>
    </lineage>
</organism>
<comment type="catalytic activity">
    <reaction evidence="12 16">
        <text>N(6)-[(R)-dihydrolipoyl]-L-lysyl-[protein] + NAD(+) = N(6)-[(R)-lipoyl]-L-lysyl-[protein] + NADH + H(+)</text>
        <dbReference type="Rhea" id="RHEA:15045"/>
        <dbReference type="Rhea" id="RHEA-COMP:10474"/>
        <dbReference type="Rhea" id="RHEA-COMP:10475"/>
        <dbReference type="ChEBI" id="CHEBI:15378"/>
        <dbReference type="ChEBI" id="CHEBI:57540"/>
        <dbReference type="ChEBI" id="CHEBI:57945"/>
        <dbReference type="ChEBI" id="CHEBI:83099"/>
        <dbReference type="ChEBI" id="CHEBI:83100"/>
        <dbReference type="EC" id="1.8.1.4"/>
    </reaction>
</comment>
<evidence type="ECO:0000256" key="4">
    <source>
        <dbReference type="ARBA" id="ARBA00016961"/>
    </source>
</evidence>
<feature type="domain" description="Pyridine nucleotide-disulphide oxidoreductase dimerisation" evidence="17">
    <location>
        <begin position="356"/>
        <end position="464"/>
    </location>
</feature>
<proteinExistence type="inferred from homology"/>
<evidence type="ECO:0000256" key="5">
    <source>
        <dbReference type="ARBA" id="ARBA00022490"/>
    </source>
</evidence>
<evidence type="ECO:0000256" key="1">
    <source>
        <dbReference type="ARBA" id="ARBA00004496"/>
    </source>
</evidence>
<feature type="binding site" evidence="14">
    <location>
        <position position="282"/>
    </location>
    <ligand>
        <name>NAD(+)</name>
        <dbReference type="ChEBI" id="CHEBI:57540"/>
    </ligand>
</feature>
<keyword evidence="8 16" id="KW-0560">Oxidoreductase</keyword>
<reference evidence="19 20" key="1">
    <citation type="submission" date="2015-09" db="EMBL/GenBank/DDBJ databases">
        <authorList>
            <consortium name="Pathogen Informatics"/>
        </authorList>
    </citation>
    <scope>NUCLEOTIDE SEQUENCE [LARGE SCALE GENOMIC DNA]</scope>
    <source>
        <strain evidence="19 20">2789STDY5608851</strain>
    </source>
</reference>
<evidence type="ECO:0000256" key="14">
    <source>
        <dbReference type="PIRSR" id="PIRSR000350-3"/>
    </source>
</evidence>
<dbReference type="FunFam" id="3.30.390.30:FF:000001">
    <property type="entry name" value="Dihydrolipoyl dehydrogenase"/>
    <property type="match status" value="1"/>
</dbReference>
<comment type="miscellaneous">
    <text evidence="16">The active site is a redox-active disulfide bond.</text>
</comment>
<evidence type="ECO:0000256" key="12">
    <source>
        <dbReference type="ARBA" id="ARBA00049187"/>
    </source>
</evidence>
<keyword evidence="7 14" id="KW-0274">FAD</keyword>
<sequence>MSGKYDVIVIGAGPGGYVAAIKAAKLGLKTAIIEERRAGGTCLNRGCIPAKAMIHASSLYREMKEAERFGVSASDVTYDYGKIVAYKEETTDKLVQGVEQLLKANGVDVYEGKGTLLEEKKVRIQKKVEDEEDSTIAESTADDTVIEGKNIILASGSKPLILPIPGMDNERVLTSDALFAMKEAPKSLIIIGGGVISVEFATVYASLECKITILEAMPKLVPNMDKEISQNLKMILKKRGIDIHTSAAVQGVTVEGETCTCHYIEKEKEQEVTAEYVLCAVGRCPNTDGLFGENVKPDMERGRVLVNENFESSIPGVYAIGDLIFGAQLAHAASAQGMVVAEKLAGKEPSIDLSIVPGCVYTDPEIASAGMTEDQAKEKGIAVKCGKFIMSANGKSIITQEERGFIKVVADEATGKILGAQMMCARATDMIGEFVTAITNGLTVKQMLKGMRSHPTYNEGIGEALEELEGGAVHVVPRKKK</sequence>
<evidence type="ECO:0000256" key="6">
    <source>
        <dbReference type="ARBA" id="ARBA00022630"/>
    </source>
</evidence>
<evidence type="ECO:0000313" key="19">
    <source>
        <dbReference type="EMBL" id="CUO66632.1"/>
    </source>
</evidence>
<dbReference type="GO" id="GO:0005737">
    <property type="term" value="C:cytoplasm"/>
    <property type="evidence" value="ECO:0007669"/>
    <property type="project" value="UniProtKB-SubCell"/>
</dbReference>
<dbReference type="InterPro" id="IPR050151">
    <property type="entry name" value="Class-I_Pyr_Nuc-Dis_Oxidored"/>
</dbReference>
<feature type="disulfide bond" description="Redox-active" evidence="15">
    <location>
        <begin position="42"/>
        <end position="47"/>
    </location>
</feature>
<evidence type="ECO:0000256" key="3">
    <source>
        <dbReference type="ARBA" id="ARBA00012608"/>
    </source>
</evidence>
<feature type="binding site" evidence="14">
    <location>
        <position position="114"/>
    </location>
    <ligand>
        <name>FAD</name>
        <dbReference type="ChEBI" id="CHEBI:57692"/>
    </ligand>
</feature>
<feature type="binding site" evidence="14">
    <location>
        <position position="215"/>
    </location>
    <ligand>
        <name>NAD(+)</name>
        <dbReference type="ChEBI" id="CHEBI:57540"/>
    </ligand>
</feature>
<gene>
    <name evidence="19" type="ORF">ERS852408_02676</name>
</gene>
<dbReference type="InterPro" id="IPR001100">
    <property type="entry name" value="Pyr_nuc-diS_OxRdtase"/>
</dbReference>
<dbReference type="Pfam" id="PF02852">
    <property type="entry name" value="Pyr_redox_dim"/>
    <property type="match status" value="1"/>
</dbReference>
<dbReference type="InterPro" id="IPR016156">
    <property type="entry name" value="FAD/NAD-linked_Rdtase_dimer_sf"/>
</dbReference>
<dbReference type="InterPro" id="IPR006258">
    <property type="entry name" value="Lipoamide_DH"/>
</dbReference>
<feature type="binding site" evidence="14">
    <location>
        <position position="322"/>
    </location>
    <ligand>
        <name>FAD</name>
        <dbReference type="ChEBI" id="CHEBI:57692"/>
    </ligand>
</feature>
<keyword evidence="10" id="KW-1015">Disulfide bond</keyword>
<dbReference type="InterPro" id="IPR023753">
    <property type="entry name" value="FAD/NAD-binding_dom"/>
</dbReference>
<evidence type="ECO:0000256" key="11">
    <source>
        <dbReference type="ARBA" id="ARBA00023284"/>
    </source>
</evidence>
<name>A0A174GV89_9FIRM</name>
<dbReference type="EMBL" id="CYYM01000025">
    <property type="protein sequence ID" value="CUO66632.1"/>
    <property type="molecule type" value="Genomic_DNA"/>
</dbReference>
<keyword evidence="5" id="KW-0963">Cytoplasm</keyword>
<dbReference type="Gene3D" id="3.50.50.60">
    <property type="entry name" value="FAD/NAD(P)-binding domain"/>
    <property type="match status" value="2"/>
</dbReference>
<dbReference type="GO" id="GO:0004148">
    <property type="term" value="F:dihydrolipoyl dehydrogenase (NADH) activity"/>
    <property type="evidence" value="ECO:0007669"/>
    <property type="project" value="UniProtKB-EC"/>
</dbReference>
<dbReference type="SUPFAM" id="SSF55424">
    <property type="entry name" value="FAD/NAD-linked reductases, dimerisation (C-terminal) domain"/>
    <property type="match status" value="1"/>
</dbReference>
<keyword evidence="6 16" id="KW-0285">Flavoprotein</keyword>
<dbReference type="Gene3D" id="3.30.390.30">
    <property type="match status" value="1"/>
</dbReference>
<evidence type="ECO:0000256" key="15">
    <source>
        <dbReference type="PIRSR" id="PIRSR000350-4"/>
    </source>
</evidence>
<dbReference type="InterPro" id="IPR036188">
    <property type="entry name" value="FAD/NAD-bd_sf"/>
</dbReference>
<evidence type="ECO:0000256" key="2">
    <source>
        <dbReference type="ARBA" id="ARBA00007532"/>
    </source>
</evidence>
<evidence type="ECO:0000256" key="9">
    <source>
        <dbReference type="ARBA" id="ARBA00023027"/>
    </source>
</evidence>
<dbReference type="PANTHER" id="PTHR22912">
    <property type="entry name" value="DISULFIDE OXIDOREDUCTASE"/>
    <property type="match status" value="1"/>
</dbReference>
<dbReference type="GO" id="GO:0006103">
    <property type="term" value="P:2-oxoglutarate metabolic process"/>
    <property type="evidence" value="ECO:0007669"/>
    <property type="project" value="TreeGrafter"/>
</dbReference>
<evidence type="ECO:0000259" key="17">
    <source>
        <dbReference type="Pfam" id="PF02852"/>
    </source>
</evidence>
<dbReference type="RefSeq" id="WP_055195666.1">
    <property type="nucleotide sequence ID" value="NZ_CP094679.1"/>
</dbReference>
<keyword evidence="14" id="KW-0547">Nucleotide-binding</keyword>
<evidence type="ECO:0000256" key="10">
    <source>
        <dbReference type="ARBA" id="ARBA00023157"/>
    </source>
</evidence>
<evidence type="ECO:0000256" key="16">
    <source>
        <dbReference type="RuleBase" id="RU003692"/>
    </source>
</evidence>
<comment type="cofactor">
    <cofactor evidence="14 16">
        <name>FAD</name>
        <dbReference type="ChEBI" id="CHEBI:57692"/>
    </cofactor>
    <text evidence="14 16">Binds 1 FAD per subunit.</text>
</comment>
<dbReference type="AlphaFoldDB" id="A0A174GV89"/>
<evidence type="ECO:0000256" key="7">
    <source>
        <dbReference type="ARBA" id="ARBA00022827"/>
    </source>
</evidence>
<dbReference type="PROSITE" id="PS00076">
    <property type="entry name" value="PYRIDINE_REDOX_1"/>
    <property type="match status" value="1"/>
</dbReference>
<keyword evidence="9 14" id="KW-0520">NAD</keyword>
<evidence type="ECO:0000259" key="18">
    <source>
        <dbReference type="Pfam" id="PF07992"/>
    </source>
</evidence>
<dbReference type="NCBIfam" id="TIGR01350">
    <property type="entry name" value="lipoamide_DH"/>
    <property type="match status" value="1"/>
</dbReference>
<dbReference type="PANTHER" id="PTHR22912:SF217">
    <property type="entry name" value="DIHYDROLIPOYL DEHYDROGENASE"/>
    <property type="match status" value="1"/>
</dbReference>
<feature type="binding site" evidence="14">
    <location>
        <begin position="192"/>
        <end position="199"/>
    </location>
    <ligand>
        <name>NAD(+)</name>
        <dbReference type="ChEBI" id="CHEBI:57540"/>
    </ligand>
</feature>
<dbReference type="EC" id="1.8.1.4" evidence="3 16"/>
<dbReference type="InterPro" id="IPR012999">
    <property type="entry name" value="Pyr_OxRdtase_I_AS"/>
</dbReference>
<dbReference type="PRINTS" id="PR00411">
    <property type="entry name" value="PNDRDTASEI"/>
</dbReference>
<accession>A0A174GV89</accession>
<evidence type="ECO:0000256" key="13">
    <source>
        <dbReference type="PIRSR" id="PIRSR000350-2"/>
    </source>
</evidence>
<dbReference type="GO" id="GO:0050660">
    <property type="term" value="F:flavin adenine dinucleotide binding"/>
    <property type="evidence" value="ECO:0007669"/>
    <property type="project" value="InterPro"/>
</dbReference>
<dbReference type="SUPFAM" id="SSF51905">
    <property type="entry name" value="FAD/NAD(P)-binding domain"/>
    <property type="match status" value="1"/>
</dbReference>
<dbReference type="InterPro" id="IPR004099">
    <property type="entry name" value="Pyr_nucl-diS_OxRdtase_dimer"/>
</dbReference>
<dbReference type="PIRSF" id="PIRSF000350">
    <property type="entry name" value="Mercury_reductase_MerA"/>
    <property type="match status" value="1"/>
</dbReference>
<keyword evidence="11 16" id="KW-0676">Redox-active center</keyword>
<comment type="similarity">
    <text evidence="2 16">Belongs to the class-I pyridine nucleotide-disulfide oxidoreductase family.</text>
</comment>
<dbReference type="Pfam" id="PF07992">
    <property type="entry name" value="Pyr_redox_2"/>
    <property type="match status" value="1"/>
</dbReference>
<evidence type="ECO:0000256" key="8">
    <source>
        <dbReference type="ARBA" id="ARBA00023002"/>
    </source>
</evidence>